<accession>A0A9N9BXT9</accession>
<dbReference type="EMBL" id="CAJVPV010004925">
    <property type="protein sequence ID" value="CAG8581650.1"/>
    <property type="molecule type" value="Genomic_DNA"/>
</dbReference>
<name>A0A9N9BXT9_9GLOM</name>
<sequence length="165" mass="19644">ETCSSHRRSPSKALHLSVAQPLAFVVIFDVAHFQEYFIDWTKMIKCVTTYLYLYFIRISNNSRAQIKPNKRKREREENYFDYVYDIVTTGRGWQFLLYSPWQISKESDTALTIKFTEKALKKILEEYLALRKNEKMYWVLLLVCLLKDRARVEQSPATKREDIAS</sequence>
<reference evidence="1" key="1">
    <citation type="submission" date="2021-06" db="EMBL/GenBank/DDBJ databases">
        <authorList>
            <person name="Kallberg Y."/>
            <person name="Tangrot J."/>
            <person name="Rosling A."/>
        </authorList>
    </citation>
    <scope>NUCLEOTIDE SEQUENCE</scope>
    <source>
        <strain evidence="1">CL551</strain>
    </source>
</reference>
<evidence type="ECO:0000313" key="2">
    <source>
        <dbReference type="Proteomes" id="UP000789342"/>
    </source>
</evidence>
<dbReference type="Proteomes" id="UP000789342">
    <property type="component" value="Unassembled WGS sequence"/>
</dbReference>
<protein>
    <submittedName>
        <fullName evidence="1">13527_t:CDS:1</fullName>
    </submittedName>
</protein>
<proteinExistence type="predicted"/>
<keyword evidence="2" id="KW-1185">Reference proteome</keyword>
<gene>
    <name evidence="1" type="ORF">AMORRO_LOCUS6937</name>
</gene>
<dbReference type="OrthoDB" id="2370786at2759"/>
<evidence type="ECO:0000313" key="1">
    <source>
        <dbReference type="EMBL" id="CAG8581650.1"/>
    </source>
</evidence>
<dbReference type="AlphaFoldDB" id="A0A9N9BXT9"/>
<feature type="non-terminal residue" evidence="1">
    <location>
        <position position="165"/>
    </location>
</feature>
<organism evidence="1 2">
    <name type="scientific">Acaulospora morrowiae</name>
    <dbReference type="NCBI Taxonomy" id="94023"/>
    <lineage>
        <taxon>Eukaryota</taxon>
        <taxon>Fungi</taxon>
        <taxon>Fungi incertae sedis</taxon>
        <taxon>Mucoromycota</taxon>
        <taxon>Glomeromycotina</taxon>
        <taxon>Glomeromycetes</taxon>
        <taxon>Diversisporales</taxon>
        <taxon>Acaulosporaceae</taxon>
        <taxon>Acaulospora</taxon>
    </lineage>
</organism>
<comment type="caution">
    <text evidence="1">The sequence shown here is derived from an EMBL/GenBank/DDBJ whole genome shotgun (WGS) entry which is preliminary data.</text>
</comment>